<sequence>MYEETLELANALTEKKKRLMKQRPLRYLLAAGLAGAYVGLGIALIVSVGAPLYAAHSPYTSTLMGVSFGVALTLVLFAGAELFTGNHLLFTISSLSGRTAWRDTLASWGLSYVGNLLGALALCGLLVGAGIFAQAGPDHLLMATAVKKMHLTTAQLFFRGILCNWLVCLAVWTGLRVKSEAARLVLIWWMLYAFIATGYEHSVANMTVLSLALLLPHPATVTLGGWLHNMVPVTLGNIVGGALFVGTAYWLISPVRSARKPSAAGEGERAERIAEPQTAEQTPAAVGESAEGIAATTAALALVAAPAAAGPRSSAQGRTATGEPETAGSTHGRTATGEPKTADSTHGRTATGEPGTDSSPHTAG</sequence>
<comment type="similarity">
    <text evidence="5">Belongs to the FNT transporter (TC 1.A.16) family.</text>
</comment>
<feature type="region of interest" description="Disordered" evidence="6">
    <location>
        <begin position="261"/>
        <end position="290"/>
    </location>
</feature>
<feature type="transmembrane region" description="Helical" evidence="7">
    <location>
        <begin position="25"/>
        <end position="54"/>
    </location>
</feature>
<dbReference type="GO" id="GO:0015499">
    <property type="term" value="F:formate transmembrane transporter activity"/>
    <property type="evidence" value="ECO:0007669"/>
    <property type="project" value="TreeGrafter"/>
</dbReference>
<proteinExistence type="inferred from homology"/>
<dbReference type="InterPro" id="IPR023271">
    <property type="entry name" value="Aquaporin-like"/>
</dbReference>
<evidence type="ECO:0008006" key="10">
    <source>
        <dbReference type="Google" id="ProtNLM"/>
    </source>
</evidence>
<feature type="transmembrane region" description="Helical" evidence="7">
    <location>
        <begin position="235"/>
        <end position="252"/>
    </location>
</feature>
<feature type="region of interest" description="Disordered" evidence="6">
    <location>
        <begin position="308"/>
        <end position="364"/>
    </location>
</feature>
<accession>A0A4Y8PSK9</accession>
<dbReference type="InterPro" id="IPR024002">
    <property type="entry name" value="For/NO2_transpt_CS"/>
</dbReference>
<dbReference type="AlphaFoldDB" id="A0A4Y8PSK9"/>
<evidence type="ECO:0000256" key="5">
    <source>
        <dbReference type="ARBA" id="ARBA00049660"/>
    </source>
</evidence>
<evidence type="ECO:0000256" key="3">
    <source>
        <dbReference type="ARBA" id="ARBA00022989"/>
    </source>
</evidence>
<dbReference type="Gene3D" id="1.20.1080.10">
    <property type="entry name" value="Glycerol uptake facilitator protein"/>
    <property type="match status" value="1"/>
</dbReference>
<dbReference type="InterPro" id="IPR000292">
    <property type="entry name" value="For/NO2_transpt"/>
</dbReference>
<reference evidence="8 9" key="1">
    <citation type="submission" date="2017-03" db="EMBL/GenBank/DDBJ databases">
        <title>Isolation of Levoglucosan Utilizing Bacteria.</title>
        <authorList>
            <person name="Arya A.S."/>
        </authorList>
    </citation>
    <scope>NUCLEOTIDE SEQUENCE [LARGE SCALE GENOMIC DNA]</scope>
    <source>
        <strain evidence="8 9">MEC069</strain>
    </source>
</reference>
<evidence type="ECO:0000313" key="8">
    <source>
        <dbReference type="EMBL" id="TFE83926.1"/>
    </source>
</evidence>
<dbReference type="PANTHER" id="PTHR30520:SF8">
    <property type="entry name" value="NITRITE TRANSPORTER NIRC"/>
    <property type="match status" value="1"/>
</dbReference>
<gene>
    <name evidence="8" type="ORF">B5M42_21740</name>
</gene>
<dbReference type="Proteomes" id="UP000298246">
    <property type="component" value="Unassembled WGS sequence"/>
</dbReference>
<evidence type="ECO:0000256" key="6">
    <source>
        <dbReference type="SAM" id="MobiDB-lite"/>
    </source>
</evidence>
<evidence type="ECO:0000256" key="4">
    <source>
        <dbReference type="ARBA" id="ARBA00023136"/>
    </source>
</evidence>
<name>A0A4Y8PSK9_9BACL</name>
<dbReference type="PROSITE" id="PS01006">
    <property type="entry name" value="FORMATE_NITRITE_TP_2"/>
    <property type="match status" value="1"/>
</dbReference>
<keyword evidence="4 7" id="KW-0472">Membrane</keyword>
<keyword evidence="2 7" id="KW-0812">Transmembrane</keyword>
<feature type="transmembrane region" description="Helical" evidence="7">
    <location>
        <begin position="156"/>
        <end position="175"/>
    </location>
</feature>
<feature type="transmembrane region" description="Helical" evidence="7">
    <location>
        <begin position="187"/>
        <end position="215"/>
    </location>
</feature>
<feature type="transmembrane region" description="Helical" evidence="7">
    <location>
        <begin position="66"/>
        <end position="89"/>
    </location>
</feature>
<organism evidence="8 9">
    <name type="scientific">Paenibacillus athensensis</name>
    <dbReference type="NCBI Taxonomy" id="1967502"/>
    <lineage>
        <taxon>Bacteria</taxon>
        <taxon>Bacillati</taxon>
        <taxon>Bacillota</taxon>
        <taxon>Bacilli</taxon>
        <taxon>Bacillales</taxon>
        <taxon>Paenibacillaceae</taxon>
        <taxon>Paenibacillus</taxon>
    </lineage>
</organism>
<feature type="compositionally biased region" description="Low complexity" evidence="6">
    <location>
        <begin position="308"/>
        <end position="318"/>
    </location>
</feature>
<evidence type="ECO:0000313" key="9">
    <source>
        <dbReference type="Proteomes" id="UP000298246"/>
    </source>
</evidence>
<dbReference type="OrthoDB" id="9786493at2"/>
<dbReference type="EMBL" id="MYFO01000041">
    <property type="protein sequence ID" value="TFE83926.1"/>
    <property type="molecule type" value="Genomic_DNA"/>
</dbReference>
<keyword evidence="9" id="KW-1185">Reference proteome</keyword>
<dbReference type="PANTHER" id="PTHR30520">
    <property type="entry name" value="FORMATE TRANSPORTER-RELATED"/>
    <property type="match status" value="1"/>
</dbReference>
<evidence type="ECO:0000256" key="2">
    <source>
        <dbReference type="ARBA" id="ARBA00022692"/>
    </source>
</evidence>
<dbReference type="GO" id="GO:0005886">
    <property type="term" value="C:plasma membrane"/>
    <property type="evidence" value="ECO:0007669"/>
    <property type="project" value="TreeGrafter"/>
</dbReference>
<evidence type="ECO:0000256" key="1">
    <source>
        <dbReference type="ARBA" id="ARBA00004141"/>
    </source>
</evidence>
<protein>
    <recommendedName>
        <fullName evidence="10">Nitrite transporter NirC</fullName>
    </recommendedName>
</protein>
<feature type="transmembrane region" description="Helical" evidence="7">
    <location>
        <begin position="110"/>
        <end position="136"/>
    </location>
</feature>
<comment type="caution">
    <text evidence="8">The sequence shown here is derived from an EMBL/GenBank/DDBJ whole genome shotgun (WGS) entry which is preliminary data.</text>
</comment>
<keyword evidence="3 7" id="KW-1133">Transmembrane helix</keyword>
<evidence type="ECO:0000256" key="7">
    <source>
        <dbReference type="SAM" id="Phobius"/>
    </source>
</evidence>
<dbReference type="Pfam" id="PF01226">
    <property type="entry name" value="Form_Nir_trans"/>
    <property type="match status" value="1"/>
</dbReference>
<comment type="subcellular location">
    <subcellularLocation>
        <location evidence="1">Membrane</location>
        <topology evidence="1">Multi-pass membrane protein</topology>
    </subcellularLocation>
</comment>